<organism evidence="13 14">
    <name type="scientific">Babjeviella inositovora NRRL Y-12698</name>
    <dbReference type="NCBI Taxonomy" id="984486"/>
    <lineage>
        <taxon>Eukaryota</taxon>
        <taxon>Fungi</taxon>
        <taxon>Dikarya</taxon>
        <taxon>Ascomycota</taxon>
        <taxon>Saccharomycotina</taxon>
        <taxon>Pichiomycetes</taxon>
        <taxon>Serinales incertae sedis</taxon>
        <taxon>Babjeviella</taxon>
    </lineage>
</organism>
<dbReference type="OrthoDB" id="102511at2759"/>
<accession>A0A1E3QXY3</accession>
<feature type="domain" description="Nucleoporin Nup188 N-terminal" evidence="10">
    <location>
        <begin position="44"/>
        <end position="498"/>
    </location>
</feature>
<dbReference type="InterPro" id="IPR048883">
    <property type="entry name" value="Nup188_N-subdom_III"/>
</dbReference>
<evidence type="ECO:0000256" key="4">
    <source>
        <dbReference type="ARBA" id="ARBA00022927"/>
    </source>
</evidence>
<dbReference type="EMBL" id="KV454426">
    <property type="protein sequence ID" value="ODQ82451.1"/>
    <property type="molecule type" value="Genomic_DNA"/>
</dbReference>
<dbReference type="GeneID" id="30150062"/>
<comment type="subcellular location">
    <subcellularLocation>
        <location evidence="1">Nucleus</location>
        <location evidence="1">Nuclear pore complex</location>
    </subcellularLocation>
</comment>
<evidence type="ECO:0000256" key="1">
    <source>
        <dbReference type="ARBA" id="ARBA00004567"/>
    </source>
</evidence>
<dbReference type="InterPro" id="IPR041634">
    <property type="entry name" value="Nup188_C"/>
</dbReference>
<sequence length="1615" mass="181733">MPSLASLTGGAVVEQKSQDPSQLWTFENAVLLIEECQDPVILEALDNFVQQNKPVLLSPSPLAFDGAVTVDAKQFTLRGVTYPKITNATREDAAKIATLLHLSETEIIRIILQTNIRIPAKKNDEKVKTNLSVPKEREKARQKELITFYASRVLRERRAIISLTTAVLKNKNNPRCSEVIRTVGKQIYVTKDLISRTIDQLEKHAQLLSSKAWATDYSAEFNELYKSELLMTTQSVLMLLVDLVAGNPCVQKADACRWFKLMEKTNFAADLAKAIEVGQLETIESLCSVASILFLDLDFDFYNTTDVVNYMNDPESFASINRALSNTASNPIVMFAWTIVLFRKAITMDDAFDDTFMAIFDNDLSELDRTIKAFTVRSYDLNVFAALKKCHDNLQFDPYYSSVLGSMLIHSSPFAPLTPELASTVETVMKDASDVILERFFNHEGVQRWFILARAKFPSSIAPFVRLANVNSFFAYEEFKQVRSYTALFTKEYLETVYEFDDTDEDLIKLTSNIDIPPMYERSNLTLLLEAGTKGKILPTEDEDEVLVAFLYKYNGWSLLGRILQNISKQLDKDKLDLVVDMFHLLHNVARDLPAEQVEEILSFMSLYTDDSDIVEVVLRLFEQALHGRQVVILEAGMNLLSVLVPYRSSRIWSYLSKSPLLGQVGTESFLEIILGSIEMANSNFEFTVSVFKFVNFLISDCLSLEETFPSKHKSEILVRFVAHGIRVFESFIHWSVSKRHEKLQLGTLLVGIFSKILISVYSIDESKDASSKPTKVFAESASLLVRAFLIADLRDVRSNAPIISTIEAISASSTAFHTTDNAGFWHDQWIHQSLAFSSLLVSIRSMLNLHPSSFEKSLFVKLSNLVDVYSRYSHWRLSVVRLMTAIVSAKWPNEPPSMLSHLGSNHASILLHSLSSDLNSGFDDSSMGISLYDFFAAVMEGNQEGLSILFIRGEDTKGSSPGSVSLLGILKKNVVNIHRHSDSISLHLVDALALAFNSWTTARESDNDQEFISELIRRLQDEPAKEPKTFDEYVESCYKFKMFSKISEILALYLYSTPDTECSQLILDLIKSDAFIKKMKHFFKIRGYNSALHANLQYKFEKRWSSLSLKDFTRSFLVQRKRFGADAIYDLDLLNEFLGGDARWADFQNEVILASVNLQYIVAQINNSKSLGALITAYCQKTGAGVESSFASIAVELLRINSVEGTPASIFNEIYQERIELAFYIVYSISKTSTSVSDNQVFSIIRAASELLVSHDFGFIEKLDNKENTSYRPILRILLSTLGMIKADAKLIAEHSETFSNIFGLVIAKGFSCLLSSIQNEVFSSYEKEFSKSAAITSKMEDVLMILSVLKAFVNLHLTDEFKTTMTSLLLDSGTLRSILNLYSSSHLININGEPVFAEMMLMVIYQLVSVDVVAEQLISNGLFSVLTESPISLVLQKGGVRPSQSPRYHHIWSNELLSIVLTLLSKFGVRLLPEVCMFLTHFEKQIHGALSGWKQNSVVISAPYIQETTQLVLLYQVLEALNVQEYILVGYAKNLGYGASDVVLFPGLETEDDRASLSDRLKYLLSHPKFLSSRVAPCTLEEQRIFDNGGKALERFIADIVGEIRDLKESIAQ</sequence>
<dbReference type="Pfam" id="PF10487">
    <property type="entry name" value="Nup188_N"/>
    <property type="match status" value="1"/>
</dbReference>
<evidence type="ECO:0000256" key="3">
    <source>
        <dbReference type="ARBA" id="ARBA00022816"/>
    </source>
</evidence>
<evidence type="ECO:0000313" key="14">
    <source>
        <dbReference type="Proteomes" id="UP000094336"/>
    </source>
</evidence>
<dbReference type="Proteomes" id="UP000094336">
    <property type="component" value="Unassembled WGS sequence"/>
</dbReference>
<reference evidence="14" key="1">
    <citation type="submission" date="2016-05" db="EMBL/GenBank/DDBJ databases">
        <title>Comparative genomics of biotechnologically important yeasts.</title>
        <authorList>
            <consortium name="DOE Joint Genome Institute"/>
            <person name="Riley R."/>
            <person name="Haridas S."/>
            <person name="Wolfe K.H."/>
            <person name="Lopes M.R."/>
            <person name="Hittinger C.T."/>
            <person name="Goker M."/>
            <person name="Salamov A."/>
            <person name="Wisecaver J."/>
            <person name="Long T.M."/>
            <person name="Aerts A.L."/>
            <person name="Barry K."/>
            <person name="Choi C."/>
            <person name="Clum A."/>
            <person name="Coughlan A.Y."/>
            <person name="Deshpande S."/>
            <person name="Douglass A.P."/>
            <person name="Hanson S.J."/>
            <person name="Klenk H.-P."/>
            <person name="Labutti K."/>
            <person name="Lapidus A."/>
            <person name="Lindquist E."/>
            <person name="Lipzen A."/>
            <person name="Meier-Kolthoff J.P."/>
            <person name="Ohm R.A."/>
            <person name="Otillar R.P."/>
            <person name="Pangilinan J."/>
            <person name="Peng Y."/>
            <person name="Rokas A."/>
            <person name="Rosa C.A."/>
            <person name="Scheuner C."/>
            <person name="Sibirny A.A."/>
            <person name="Slot J.C."/>
            <person name="Stielow J.B."/>
            <person name="Sun H."/>
            <person name="Kurtzman C.P."/>
            <person name="Blackwell M."/>
            <person name="Grigoriev I.V."/>
            <person name="Jeffries T.W."/>
        </authorList>
    </citation>
    <scope>NUCLEOTIDE SEQUENCE [LARGE SCALE GENOMIC DNA]</scope>
    <source>
        <strain evidence="14">NRRL Y-12698</strain>
    </source>
</reference>
<evidence type="ECO:0000256" key="8">
    <source>
        <dbReference type="ARBA" id="ARBA00038387"/>
    </source>
</evidence>
<keyword evidence="14" id="KW-1185">Reference proteome</keyword>
<comment type="similarity">
    <text evidence="8">Belongs to the Nup188 family.</text>
</comment>
<keyword evidence="4" id="KW-0653">Protein transport</keyword>
<keyword evidence="2" id="KW-0813">Transport</keyword>
<dbReference type="Pfam" id="PF21093">
    <property type="entry name" value="Nup188_N-subdom_III"/>
    <property type="match status" value="1"/>
</dbReference>
<dbReference type="Gene3D" id="1.25.10.70">
    <property type="match status" value="1"/>
</dbReference>
<feature type="domain" description="Nucleoporin Nup188 N-terminal subdomain III" evidence="12">
    <location>
        <begin position="547"/>
        <end position="955"/>
    </location>
</feature>
<protein>
    <recommendedName>
        <fullName evidence="9">Nucleoporin NUP188</fullName>
    </recommendedName>
</protein>
<dbReference type="PANTHER" id="PTHR31431:SF1">
    <property type="entry name" value="NUCLEOPORIN NUP188"/>
    <property type="match status" value="1"/>
</dbReference>
<gene>
    <name evidence="13" type="ORF">BABINDRAFT_5416</name>
</gene>
<dbReference type="Pfam" id="PF18378">
    <property type="entry name" value="Nup188_C"/>
    <property type="match status" value="1"/>
</dbReference>
<evidence type="ECO:0000256" key="9">
    <source>
        <dbReference type="ARBA" id="ARBA00040174"/>
    </source>
</evidence>
<dbReference type="STRING" id="984486.A0A1E3QXY3"/>
<dbReference type="PANTHER" id="PTHR31431">
    <property type="entry name" value="NUCLEOPORIN NUP188 HOMOLOG"/>
    <property type="match status" value="1"/>
</dbReference>
<evidence type="ECO:0000256" key="7">
    <source>
        <dbReference type="ARBA" id="ARBA00023242"/>
    </source>
</evidence>
<evidence type="ECO:0000259" key="11">
    <source>
        <dbReference type="Pfam" id="PF18378"/>
    </source>
</evidence>
<evidence type="ECO:0000256" key="6">
    <source>
        <dbReference type="ARBA" id="ARBA00023132"/>
    </source>
</evidence>
<evidence type="ECO:0000256" key="2">
    <source>
        <dbReference type="ARBA" id="ARBA00022448"/>
    </source>
</evidence>
<dbReference type="GO" id="GO:0017056">
    <property type="term" value="F:structural constituent of nuclear pore"/>
    <property type="evidence" value="ECO:0007669"/>
    <property type="project" value="InterPro"/>
</dbReference>
<dbReference type="RefSeq" id="XP_018987779.1">
    <property type="nucleotide sequence ID" value="XM_019132209.1"/>
</dbReference>
<dbReference type="GO" id="GO:0006606">
    <property type="term" value="P:protein import into nucleus"/>
    <property type="evidence" value="ECO:0007669"/>
    <property type="project" value="TreeGrafter"/>
</dbReference>
<evidence type="ECO:0000259" key="12">
    <source>
        <dbReference type="Pfam" id="PF21093"/>
    </source>
</evidence>
<evidence type="ECO:0000259" key="10">
    <source>
        <dbReference type="Pfam" id="PF10487"/>
    </source>
</evidence>
<feature type="domain" description="Nuclear pore protein Nup188 C-terminal" evidence="11">
    <location>
        <begin position="1255"/>
        <end position="1587"/>
    </location>
</feature>
<proteinExistence type="inferred from homology"/>
<keyword evidence="3" id="KW-0509">mRNA transport</keyword>
<name>A0A1E3QXY3_9ASCO</name>
<keyword evidence="6" id="KW-0906">Nuclear pore complex</keyword>
<dbReference type="GO" id="GO:0051028">
    <property type="term" value="P:mRNA transport"/>
    <property type="evidence" value="ECO:0007669"/>
    <property type="project" value="UniProtKB-KW"/>
</dbReference>
<evidence type="ECO:0000256" key="5">
    <source>
        <dbReference type="ARBA" id="ARBA00023010"/>
    </source>
</evidence>
<dbReference type="GO" id="GO:0044611">
    <property type="term" value="C:nuclear pore inner ring"/>
    <property type="evidence" value="ECO:0007669"/>
    <property type="project" value="TreeGrafter"/>
</dbReference>
<dbReference type="InterPro" id="IPR018864">
    <property type="entry name" value="Nucleoporin_Nup188_N"/>
</dbReference>
<dbReference type="GO" id="GO:0006405">
    <property type="term" value="P:RNA export from nucleus"/>
    <property type="evidence" value="ECO:0007669"/>
    <property type="project" value="TreeGrafter"/>
</dbReference>
<keyword evidence="5" id="KW-0811">Translocation</keyword>
<dbReference type="InterPro" id="IPR044840">
    <property type="entry name" value="Nup188"/>
</dbReference>
<evidence type="ECO:0000313" key="13">
    <source>
        <dbReference type="EMBL" id="ODQ82451.1"/>
    </source>
</evidence>
<keyword evidence="7" id="KW-0539">Nucleus</keyword>